<keyword evidence="1" id="KW-0539">Nucleus</keyword>
<dbReference type="HAMAP" id="MF_03046">
    <property type="entry name" value="ENY2_Sus1"/>
    <property type="match status" value="1"/>
</dbReference>
<dbReference type="GO" id="GO:0003713">
    <property type="term" value="F:transcription coactivator activity"/>
    <property type="evidence" value="ECO:0007669"/>
    <property type="project" value="UniProtKB-UniRule"/>
</dbReference>
<dbReference type="Pfam" id="PF10163">
    <property type="entry name" value="EnY2"/>
    <property type="match status" value="1"/>
</dbReference>
<dbReference type="GO" id="GO:0006368">
    <property type="term" value="P:transcription elongation by RNA polymerase II"/>
    <property type="evidence" value="ECO:0007669"/>
    <property type="project" value="UniProtKB-UniRule"/>
</dbReference>
<dbReference type="GO" id="GO:0000932">
    <property type="term" value="C:P-body"/>
    <property type="evidence" value="ECO:0007669"/>
    <property type="project" value="UniProtKB-SubCell"/>
</dbReference>
<comment type="similarity">
    <text evidence="1">Belongs to the ENY2 family.</text>
</comment>
<evidence type="ECO:0000313" key="2">
    <source>
        <dbReference type="EMBL" id="KAG2215684.1"/>
    </source>
</evidence>
<dbReference type="OrthoDB" id="6221744at2759"/>
<dbReference type="GO" id="GO:0015031">
    <property type="term" value="P:protein transport"/>
    <property type="evidence" value="ECO:0007669"/>
    <property type="project" value="UniProtKB-KW"/>
</dbReference>
<sequence length="97" mass="11281">MSSDSDKLRLALSRHFVDSGEKERLMNLLRNRLAESGWNDTLYAQCRETVRQRKLENVTLDELVKESSDFGRSSVNENIKKELLVQIKKYLDTAFDS</sequence>
<evidence type="ECO:0000313" key="3">
    <source>
        <dbReference type="Proteomes" id="UP000646827"/>
    </source>
</evidence>
<dbReference type="GO" id="GO:0070390">
    <property type="term" value="C:transcription export complex 2"/>
    <property type="evidence" value="ECO:0007669"/>
    <property type="project" value="UniProtKB-UniRule"/>
</dbReference>
<dbReference type="InterPro" id="IPR038212">
    <property type="entry name" value="TF_EnY2_sf"/>
</dbReference>
<name>A0A8H7RQ50_9FUNG</name>
<dbReference type="Proteomes" id="UP000646827">
    <property type="component" value="Unassembled WGS sequence"/>
</dbReference>
<evidence type="ECO:0000256" key="1">
    <source>
        <dbReference type="HAMAP-Rule" id="MF_03046"/>
    </source>
</evidence>
<dbReference type="GO" id="GO:0005654">
    <property type="term" value="C:nucleoplasm"/>
    <property type="evidence" value="ECO:0007669"/>
    <property type="project" value="UniProtKB-SubCell"/>
</dbReference>
<dbReference type="PANTHER" id="PTHR12514">
    <property type="entry name" value="ENHANCER OF YELLOW 2 TRANSCRIPTION FACTOR"/>
    <property type="match status" value="1"/>
</dbReference>
<protein>
    <recommendedName>
        <fullName evidence="1">Transcription and mRNA export factor SUS1</fullName>
    </recommendedName>
</protein>
<dbReference type="GO" id="GO:0005643">
    <property type="term" value="C:nuclear pore"/>
    <property type="evidence" value="ECO:0007669"/>
    <property type="project" value="UniProtKB-UniRule"/>
</dbReference>
<comment type="caution">
    <text evidence="2">The sequence shown here is derived from an EMBL/GenBank/DDBJ whole genome shotgun (WGS) entry which is preliminary data.</text>
</comment>
<dbReference type="GO" id="GO:0000124">
    <property type="term" value="C:SAGA complex"/>
    <property type="evidence" value="ECO:0007669"/>
    <property type="project" value="UniProtKB-UniRule"/>
</dbReference>
<dbReference type="Gene3D" id="1.10.246.140">
    <property type="match status" value="1"/>
</dbReference>
<keyword evidence="1" id="KW-0805">Transcription regulation</keyword>
<organism evidence="2 3">
    <name type="scientific">Circinella minor</name>
    <dbReference type="NCBI Taxonomy" id="1195481"/>
    <lineage>
        <taxon>Eukaryota</taxon>
        <taxon>Fungi</taxon>
        <taxon>Fungi incertae sedis</taxon>
        <taxon>Mucoromycota</taxon>
        <taxon>Mucoromycotina</taxon>
        <taxon>Mucoromycetes</taxon>
        <taxon>Mucorales</taxon>
        <taxon>Lichtheimiaceae</taxon>
        <taxon>Circinella</taxon>
    </lineage>
</organism>
<dbReference type="GO" id="GO:0006406">
    <property type="term" value="P:mRNA export from nucleus"/>
    <property type="evidence" value="ECO:0007669"/>
    <property type="project" value="UniProtKB-UniRule"/>
</dbReference>
<keyword evidence="3" id="KW-1185">Reference proteome</keyword>
<comment type="subcellular location">
    <subcellularLocation>
        <location evidence="1">Nucleus</location>
        <location evidence="1">Nucleoplasm</location>
    </subcellularLocation>
    <subcellularLocation>
        <location evidence="1">Cytoplasm</location>
        <location evidence="1">P-body</location>
    </subcellularLocation>
</comment>
<keyword evidence="1" id="KW-0653">Protein transport</keyword>
<reference evidence="2 3" key="1">
    <citation type="submission" date="2020-12" db="EMBL/GenBank/DDBJ databases">
        <title>Metabolic potential, ecology and presence of endohyphal bacteria is reflected in genomic diversity of Mucoromycotina.</title>
        <authorList>
            <person name="Muszewska A."/>
            <person name="Okrasinska A."/>
            <person name="Steczkiewicz K."/>
            <person name="Drgas O."/>
            <person name="Orlowska M."/>
            <person name="Perlinska-Lenart U."/>
            <person name="Aleksandrzak-Piekarczyk T."/>
            <person name="Szatraj K."/>
            <person name="Zielenkiewicz U."/>
            <person name="Pilsyk S."/>
            <person name="Malc E."/>
            <person name="Mieczkowski P."/>
            <person name="Kruszewska J.S."/>
            <person name="Biernat P."/>
            <person name="Pawlowska J."/>
        </authorList>
    </citation>
    <scope>NUCLEOTIDE SEQUENCE [LARGE SCALE GENOMIC DNA]</scope>
    <source>
        <strain evidence="2 3">CBS 142.35</strain>
    </source>
</reference>
<dbReference type="InterPro" id="IPR018783">
    <property type="entry name" value="TF_ENY2"/>
</dbReference>
<keyword evidence="1" id="KW-0811">Translocation</keyword>
<keyword evidence="1" id="KW-0963">Cytoplasm</keyword>
<comment type="subunit">
    <text evidence="1">Component of the nuclear pore complex (NPC)-associated TREX-2 complex (transcription and export complex 2), composed of at least SUS1, SAC3, THP1, SEM1, and CDC31. TREX-2 contains 2 SUS1 chains. The TREX-2 complex interacts with the nucleoporin NUP1. Component of the 1.8 MDa SAGA transcription coactivator-HAT complex. SAGA is built of 5 distinct domains with specialized functions. Within the SAGA complex, SUS1, SGF11, SGF73 and UBP8 form an additional subcomplex of SAGA called the DUB module (deubiquitination module). Interacts directly with THP1, SAC3, SGF11, and with the RNA polymerase II.</text>
</comment>
<keyword evidence="1" id="KW-0509">mRNA transport</keyword>
<dbReference type="GO" id="GO:0006325">
    <property type="term" value="P:chromatin organization"/>
    <property type="evidence" value="ECO:0007669"/>
    <property type="project" value="UniProtKB-KW"/>
</dbReference>
<keyword evidence="1" id="KW-0156">Chromatin regulator</keyword>
<accession>A0A8H7RQ50</accession>
<comment type="function">
    <text evidence="1">Involved in mRNA export coupled transcription activation by association with both the TREX-2 and the SAGA complexes. At the promoters, SAGA is required for recruitment of the basal transcription machinery. It influences RNA polymerase II transcriptional activity through different activities such as TBP interaction and promoter selectivity, interaction with transcription activators, and chromatin modification through histone acetylation and deubiquitination. Within the SAGA complex, participates to a subcomplex required for deubiquitination of H2B and for the maintenance of steady-state H3 methylation levels. The TREX-2 complex functions in docking export-competent ribonucleoprotein particles (mRNPs) to the nuclear entrance of the nuclear pore complex (nuclear basket). TREX-2 participates in mRNA export and accurate chromatin positioning in the nucleus by tethering genes to the nuclear periphery. May also be involved in cytoplasmic mRNA decay by interaction with components of P-bodies.</text>
</comment>
<gene>
    <name evidence="1" type="primary">SUS1</name>
    <name evidence="2" type="ORF">INT45_000004</name>
</gene>
<dbReference type="GO" id="GO:0071819">
    <property type="term" value="C:DUBm complex"/>
    <property type="evidence" value="ECO:0007669"/>
    <property type="project" value="UniProtKB-UniRule"/>
</dbReference>
<proteinExistence type="inferred from homology"/>
<keyword evidence="1" id="KW-0804">Transcription</keyword>
<dbReference type="AlphaFoldDB" id="A0A8H7RQ50"/>
<keyword evidence="1" id="KW-0813">Transport</keyword>
<keyword evidence="1" id="KW-0010">Activator</keyword>
<dbReference type="EMBL" id="JAEPRB010000493">
    <property type="protein sequence ID" value="KAG2215684.1"/>
    <property type="molecule type" value="Genomic_DNA"/>
</dbReference>